<dbReference type="InterPro" id="IPR002190">
    <property type="entry name" value="MHD_dom"/>
</dbReference>
<dbReference type="Proteomes" id="UP001050691">
    <property type="component" value="Unassembled WGS sequence"/>
</dbReference>
<dbReference type="PANTHER" id="PTHR11736">
    <property type="entry name" value="MELANOMA-ASSOCIATED ANTIGEN MAGE ANTIGEN"/>
    <property type="match status" value="1"/>
</dbReference>
<dbReference type="EMBL" id="BPWL01000009">
    <property type="protein sequence ID" value="GJJ14141.1"/>
    <property type="molecule type" value="Genomic_DNA"/>
</dbReference>
<feature type="compositionally biased region" description="Basic and acidic residues" evidence="1">
    <location>
        <begin position="18"/>
        <end position="32"/>
    </location>
</feature>
<keyword evidence="4" id="KW-1185">Reference proteome</keyword>
<accession>A0AAV5AMK6</accession>
<dbReference type="InterPro" id="IPR041898">
    <property type="entry name" value="MAGE_WH1"/>
</dbReference>
<dbReference type="Gene3D" id="1.10.10.1200">
    <property type="entry name" value="MAGE homology domain, winged helix WH1 motif"/>
    <property type="match status" value="1"/>
</dbReference>
<evidence type="ECO:0000313" key="4">
    <source>
        <dbReference type="Proteomes" id="UP001050691"/>
    </source>
</evidence>
<evidence type="ECO:0000313" key="3">
    <source>
        <dbReference type="EMBL" id="GJJ14141.1"/>
    </source>
</evidence>
<dbReference type="PROSITE" id="PS50838">
    <property type="entry name" value="MAGE"/>
    <property type="match status" value="1"/>
</dbReference>
<dbReference type="Pfam" id="PF01454">
    <property type="entry name" value="MAGE"/>
    <property type="match status" value="1"/>
</dbReference>
<dbReference type="SMART" id="SM01373">
    <property type="entry name" value="MAGE"/>
    <property type="match status" value="1"/>
</dbReference>
<dbReference type="GO" id="GO:0006281">
    <property type="term" value="P:DNA repair"/>
    <property type="evidence" value="ECO:0007669"/>
    <property type="project" value="TreeGrafter"/>
</dbReference>
<dbReference type="GO" id="GO:0005634">
    <property type="term" value="C:nucleus"/>
    <property type="evidence" value="ECO:0007669"/>
    <property type="project" value="TreeGrafter"/>
</dbReference>
<dbReference type="PANTHER" id="PTHR11736:SF14">
    <property type="entry name" value="NSE3 HOMOLOG, SMC5-SMC6 COMPLEX COMPONENT"/>
    <property type="match status" value="1"/>
</dbReference>
<dbReference type="InterPro" id="IPR037445">
    <property type="entry name" value="MAGE"/>
</dbReference>
<name>A0AAV5AMK6_9AGAM</name>
<organism evidence="3 4">
    <name type="scientific">Clathrus columnatus</name>
    <dbReference type="NCBI Taxonomy" id="1419009"/>
    <lineage>
        <taxon>Eukaryota</taxon>
        <taxon>Fungi</taxon>
        <taxon>Dikarya</taxon>
        <taxon>Basidiomycota</taxon>
        <taxon>Agaricomycotina</taxon>
        <taxon>Agaricomycetes</taxon>
        <taxon>Phallomycetidae</taxon>
        <taxon>Phallales</taxon>
        <taxon>Clathraceae</taxon>
        <taxon>Clathrus</taxon>
    </lineage>
</organism>
<feature type="region of interest" description="Disordered" evidence="1">
    <location>
        <begin position="1"/>
        <end position="48"/>
    </location>
</feature>
<dbReference type="InterPro" id="IPR041899">
    <property type="entry name" value="MAGE_WH2"/>
</dbReference>
<dbReference type="AlphaFoldDB" id="A0AAV5AMK6"/>
<feature type="compositionally biased region" description="Acidic residues" evidence="1">
    <location>
        <begin position="33"/>
        <end position="44"/>
    </location>
</feature>
<feature type="domain" description="MAGE" evidence="2">
    <location>
        <begin position="50"/>
        <end position="112"/>
    </location>
</feature>
<evidence type="ECO:0000259" key="2">
    <source>
        <dbReference type="PROSITE" id="PS50838"/>
    </source>
</evidence>
<proteinExistence type="predicted"/>
<sequence>MPGKASHPSANSRKKKASRADTTEKHSQRTDDENLDDQGTDDGGESATDIARKANDLIRLAMFTESLRIPLKRDEITKKIFGGRTAKDQFDRVFERAQETLRNTFGMELHELMSRAEKHRAEAAREGANENGDITITGVKRKASGPSSRQYMLRSILDPRLIEAASLVDADIEEAERKEYEDFYPNDEDRPTKGTLIICGVSDDGYQLSLTGILHVLLALILVNGRALSDMQLRTYLKRLRLPLGAQPPTTLSDPAGNKITIEMYLTQLVKQSYLERQKVNAAPQGGQKRTRTGINICGEDGESNFEWKWGSRAIAEVGEEGIGDFVIDFMENIEELRKPSEDADSAAENDDREIEQVGKRRDKLLKAIGRAAGGGLEPYQ</sequence>
<comment type="caution">
    <text evidence="3">The sequence shown here is derived from an EMBL/GenBank/DDBJ whole genome shotgun (WGS) entry which is preliminary data.</text>
</comment>
<protein>
    <recommendedName>
        <fullName evidence="2">MAGE domain-containing protein</fullName>
    </recommendedName>
</protein>
<reference evidence="3" key="1">
    <citation type="submission" date="2021-10" db="EMBL/GenBank/DDBJ databases">
        <title>De novo Genome Assembly of Clathrus columnatus (Basidiomycota, Fungi) Using Illumina and Nanopore Sequence Data.</title>
        <authorList>
            <person name="Ogiso-Tanaka E."/>
            <person name="Itagaki H."/>
            <person name="Hosoya T."/>
            <person name="Hosaka K."/>
        </authorList>
    </citation>
    <scope>NUCLEOTIDE SEQUENCE</scope>
    <source>
        <strain evidence="3">MO-923</strain>
    </source>
</reference>
<evidence type="ECO:0000256" key="1">
    <source>
        <dbReference type="SAM" id="MobiDB-lite"/>
    </source>
</evidence>
<dbReference type="Gene3D" id="1.10.10.1210">
    <property type="entry name" value="MAGE homology domain, winged helix WH2 motif"/>
    <property type="match status" value="1"/>
</dbReference>
<gene>
    <name evidence="3" type="ORF">Clacol_008400</name>
</gene>